<keyword evidence="2" id="KW-0472">Membrane</keyword>
<name>A0ABT2SQ60_9FIRM</name>
<accession>A0ABT2SQ60</accession>
<evidence type="ECO:0000313" key="3">
    <source>
        <dbReference type="EMBL" id="MCU6726647.1"/>
    </source>
</evidence>
<dbReference type="Proteomes" id="UP001652338">
    <property type="component" value="Unassembled WGS sequence"/>
</dbReference>
<dbReference type="EMBL" id="JAOQKE010000032">
    <property type="protein sequence ID" value="MCU6726647.1"/>
    <property type="molecule type" value="Genomic_DNA"/>
</dbReference>
<comment type="caution">
    <text evidence="3">The sequence shown here is derived from an EMBL/GenBank/DDBJ whole genome shotgun (WGS) entry which is preliminary data.</text>
</comment>
<proteinExistence type="predicted"/>
<sequence length="263" mass="28488">MIRKVHGTDFKEMKAGLIMKYWNFTRRILLTLFFTTAVCPGLSQAVLHVNAAPNDCSVTIGDGETSFSLDHAAVDTEDGHVTVTLSPEDYAELSSAFASSSKDTEDSNPEAHTPADPVSLDQADGTYSIELTMTGGSGKASVVSPTILTVENGQAYADITWSSSNYDYMIVAGNTYLNESDEGMASKFHIPITKMDEEMSVIADTTAMGTPHEVNYVFTFYSESIGSTGQMPQEAAKRVVFMAVMIIVVGGILNRHVNNKKKK</sequence>
<evidence type="ECO:0000256" key="2">
    <source>
        <dbReference type="SAM" id="Phobius"/>
    </source>
</evidence>
<organism evidence="3 4">
    <name type="scientific">Muricoprocola aceti</name>
    <dbReference type="NCBI Taxonomy" id="2981772"/>
    <lineage>
        <taxon>Bacteria</taxon>
        <taxon>Bacillati</taxon>
        <taxon>Bacillota</taxon>
        <taxon>Clostridia</taxon>
        <taxon>Lachnospirales</taxon>
        <taxon>Lachnospiraceae</taxon>
        <taxon>Muricoprocola</taxon>
    </lineage>
</organism>
<dbReference type="RefSeq" id="WP_262655887.1">
    <property type="nucleotide sequence ID" value="NZ_JAOQKE010000032.1"/>
</dbReference>
<protein>
    <submittedName>
        <fullName evidence="3">Uncharacterized protein</fullName>
    </submittedName>
</protein>
<feature type="transmembrane region" description="Helical" evidence="2">
    <location>
        <begin position="239"/>
        <end position="257"/>
    </location>
</feature>
<feature type="region of interest" description="Disordered" evidence="1">
    <location>
        <begin position="96"/>
        <end position="121"/>
    </location>
</feature>
<gene>
    <name evidence="3" type="ORF">OCV47_15185</name>
</gene>
<reference evidence="3 4" key="1">
    <citation type="journal article" date="2021" name="ISME Commun">
        <title>Automated analysis of genomic sequences facilitates high-throughput and comprehensive description of bacteria.</title>
        <authorList>
            <person name="Hitch T.C.A."/>
        </authorList>
    </citation>
    <scope>NUCLEOTIDE SEQUENCE [LARGE SCALE GENOMIC DNA]</scope>
    <source>
        <strain evidence="3 4">Sanger_29</strain>
    </source>
</reference>
<keyword evidence="4" id="KW-1185">Reference proteome</keyword>
<evidence type="ECO:0000256" key="1">
    <source>
        <dbReference type="SAM" id="MobiDB-lite"/>
    </source>
</evidence>
<evidence type="ECO:0000313" key="4">
    <source>
        <dbReference type="Proteomes" id="UP001652338"/>
    </source>
</evidence>
<keyword evidence="2" id="KW-1133">Transmembrane helix</keyword>
<keyword evidence="2" id="KW-0812">Transmembrane</keyword>